<proteinExistence type="inferred from homology"/>
<name>A0ABY2D9Y3_9GAMM</name>
<evidence type="ECO:0000256" key="1">
    <source>
        <dbReference type="ARBA" id="ARBA00010515"/>
    </source>
</evidence>
<organism evidence="4 5">
    <name type="scientific">Halomonas marinisediminis</name>
    <dbReference type="NCBI Taxonomy" id="2546095"/>
    <lineage>
        <taxon>Bacteria</taxon>
        <taxon>Pseudomonadati</taxon>
        <taxon>Pseudomonadota</taxon>
        <taxon>Gammaproteobacteria</taxon>
        <taxon>Oceanospirillales</taxon>
        <taxon>Halomonadaceae</taxon>
        <taxon>Halomonas</taxon>
    </lineage>
</organism>
<dbReference type="SUPFAM" id="SSF53474">
    <property type="entry name" value="alpha/beta-Hydrolases"/>
    <property type="match status" value="1"/>
</dbReference>
<feature type="domain" description="Alpha/beta hydrolase fold-3" evidence="3">
    <location>
        <begin position="70"/>
        <end position="245"/>
    </location>
</feature>
<evidence type="ECO:0000313" key="5">
    <source>
        <dbReference type="Proteomes" id="UP000294823"/>
    </source>
</evidence>
<dbReference type="PANTHER" id="PTHR23024:SF24">
    <property type="entry name" value="ALPHA_BETA HYDROLASE FOLD-3 DOMAIN-CONTAINING PROTEIN"/>
    <property type="match status" value="1"/>
</dbReference>
<keyword evidence="5" id="KW-1185">Reference proteome</keyword>
<dbReference type="InterPro" id="IPR002168">
    <property type="entry name" value="Lipase_GDXG_HIS_AS"/>
</dbReference>
<dbReference type="Pfam" id="PF07859">
    <property type="entry name" value="Abhydrolase_3"/>
    <property type="match status" value="1"/>
</dbReference>
<dbReference type="InterPro" id="IPR013094">
    <property type="entry name" value="AB_hydrolase_3"/>
</dbReference>
<evidence type="ECO:0000259" key="3">
    <source>
        <dbReference type="Pfam" id="PF07859"/>
    </source>
</evidence>
<dbReference type="EMBL" id="SLTR01000003">
    <property type="protein sequence ID" value="TDB04699.1"/>
    <property type="molecule type" value="Genomic_DNA"/>
</dbReference>
<dbReference type="InterPro" id="IPR050466">
    <property type="entry name" value="Carboxylest/Gibb_receptor"/>
</dbReference>
<dbReference type="Proteomes" id="UP000294823">
    <property type="component" value="Unassembled WGS sequence"/>
</dbReference>
<accession>A0ABY2D9Y3</accession>
<evidence type="ECO:0000313" key="4">
    <source>
        <dbReference type="EMBL" id="TDB04699.1"/>
    </source>
</evidence>
<dbReference type="PROSITE" id="PS01173">
    <property type="entry name" value="LIPASE_GDXG_HIS"/>
    <property type="match status" value="1"/>
</dbReference>
<dbReference type="Gene3D" id="3.40.50.1820">
    <property type="entry name" value="alpha/beta hydrolase"/>
    <property type="match status" value="1"/>
</dbReference>
<dbReference type="InterPro" id="IPR029058">
    <property type="entry name" value="AB_hydrolase_fold"/>
</dbReference>
<dbReference type="RefSeq" id="WP_132041687.1">
    <property type="nucleotide sequence ID" value="NZ_SLTR01000003.1"/>
</dbReference>
<dbReference type="PANTHER" id="PTHR23024">
    <property type="entry name" value="ARYLACETAMIDE DEACETYLASE"/>
    <property type="match status" value="1"/>
</dbReference>
<comment type="similarity">
    <text evidence="1">Belongs to the 'GDXG' lipolytic enzyme family.</text>
</comment>
<protein>
    <submittedName>
        <fullName evidence="4">Alpha/beta hydrolase</fullName>
    </submittedName>
</protein>
<reference evidence="4 5" key="1">
    <citation type="submission" date="2019-03" db="EMBL/GenBank/DDBJ databases">
        <title>Halomonas marinisediminis sp. nov., a moderately halophilic bacterium isolated from the Bohai Gulf.</title>
        <authorList>
            <person name="Ji X."/>
        </authorList>
    </citation>
    <scope>NUCLEOTIDE SEQUENCE [LARGE SCALE GENOMIC DNA]</scope>
    <source>
        <strain evidence="4 5">204</strain>
    </source>
</reference>
<keyword evidence="2 4" id="KW-0378">Hydrolase</keyword>
<evidence type="ECO:0000256" key="2">
    <source>
        <dbReference type="ARBA" id="ARBA00022801"/>
    </source>
</evidence>
<sequence length="273" mass="29197">MLTISDFIARFEEGLDSLTGQPWPEARERYDALCRGFAPDDPPGMHIIDERCSGVGIRRFRPVEAHSGKVLFVHGGGFTIGSVRSHHGVAASLTERLGREVVSVDYRLAPEVGYAEMLADCRRVAEDVVPLALVGDSAGGRLVQDLAAQLSTAVPLGLIYPPVDGIDVTTLGPDAPLLARADILSLAEWLPETMTADSGPPAAIIEVLAVEHDPLTQPLEAAVSRWRHAGSSVGYRCAPGMVHAALHAHASLAPMQSAWQEFCQALKDRIDAS</sequence>
<comment type="caution">
    <text evidence="4">The sequence shown here is derived from an EMBL/GenBank/DDBJ whole genome shotgun (WGS) entry which is preliminary data.</text>
</comment>
<dbReference type="GO" id="GO:0016787">
    <property type="term" value="F:hydrolase activity"/>
    <property type="evidence" value="ECO:0007669"/>
    <property type="project" value="UniProtKB-KW"/>
</dbReference>
<gene>
    <name evidence="4" type="ORF">E0702_04030</name>
</gene>